<dbReference type="PANTHER" id="PTHR33393">
    <property type="entry name" value="POLYGLUTAMINE SYNTHESIS ACCESSORY PROTEIN RV0574C-RELATED"/>
    <property type="match status" value="1"/>
</dbReference>
<feature type="chain" id="PRO_5039212860" evidence="2">
    <location>
        <begin position="22"/>
        <end position="375"/>
    </location>
</feature>
<dbReference type="EMBL" id="WMIB01000001">
    <property type="protein sequence ID" value="MTH51857.1"/>
    <property type="molecule type" value="Genomic_DNA"/>
</dbReference>
<keyword evidence="5" id="KW-1185">Reference proteome</keyword>
<protein>
    <submittedName>
        <fullName evidence="4">CapA family protein</fullName>
    </submittedName>
</protein>
<dbReference type="InterPro" id="IPR019079">
    <property type="entry name" value="Capsule_synth_CapA"/>
</dbReference>
<gene>
    <name evidence="4" type="ORF">GKZ89_00450</name>
</gene>
<feature type="signal peptide" evidence="2">
    <location>
        <begin position="1"/>
        <end position="21"/>
    </location>
</feature>
<dbReference type="SUPFAM" id="SSF56300">
    <property type="entry name" value="Metallo-dependent phosphatases"/>
    <property type="match status" value="1"/>
</dbReference>
<evidence type="ECO:0000256" key="1">
    <source>
        <dbReference type="ARBA" id="ARBA00005662"/>
    </source>
</evidence>
<comment type="similarity">
    <text evidence="1">Belongs to the CapA family.</text>
</comment>
<organism evidence="4 5">
    <name type="scientific">Metabacillus mangrovi</name>
    <dbReference type="NCBI Taxonomy" id="1491830"/>
    <lineage>
        <taxon>Bacteria</taxon>
        <taxon>Bacillati</taxon>
        <taxon>Bacillota</taxon>
        <taxon>Bacilli</taxon>
        <taxon>Bacillales</taxon>
        <taxon>Bacillaceae</taxon>
        <taxon>Metabacillus</taxon>
    </lineage>
</organism>
<evidence type="ECO:0000259" key="3">
    <source>
        <dbReference type="SMART" id="SM00854"/>
    </source>
</evidence>
<dbReference type="SMART" id="SM00854">
    <property type="entry name" value="PGA_cap"/>
    <property type="match status" value="1"/>
</dbReference>
<evidence type="ECO:0000313" key="5">
    <source>
        <dbReference type="Proteomes" id="UP000434639"/>
    </source>
</evidence>
<evidence type="ECO:0000256" key="2">
    <source>
        <dbReference type="SAM" id="SignalP"/>
    </source>
</evidence>
<comment type="caution">
    <text evidence="4">The sequence shown here is derived from an EMBL/GenBank/DDBJ whole genome shotgun (WGS) entry which is preliminary data.</text>
</comment>
<dbReference type="Pfam" id="PF09587">
    <property type="entry name" value="PGA_cap"/>
    <property type="match status" value="1"/>
</dbReference>
<reference evidence="4 5" key="1">
    <citation type="journal article" date="2017" name="Int. J. Syst. Evol. Microbiol.">
        <title>Bacillus mangrovi sp. nov., isolated from a sediment sample from a mangrove forest.</title>
        <authorList>
            <person name="Gupta V."/>
            <person name="Singh P.K."/>
            <person name="Korpole S."/>
            <person name="Tanuku N.R.S."/>
            <person name="Pinnaka A.K."/>
        </authorList>
    </citation>
    <scope>NUCLEOTIDE SEQUENCE [LARGE SCALE GENOMIC DNA]</scope>
    <source>
        <strain evidence="4 5">KCTC 33872</strain>
    </source>
</reference>
<evidence type="ECO:0000313" key="4">
    <source>
        <dbReference type="EMBL" id="MTH51857.1"/>
    </source>
</evidence>
<dbReference type="Gene3D" id="3.60.21.10">
    <property type="match status" value="1"/>
</dbReference>
<dbReference type="AlphaFoldDB" id="A0A7X2S0V8"/>
<keyword evidence="2" id="KW-0732">Signal</keyword>
<sequence>MKMKKKSILTVVTAFTVAAGAGSAYFLLGNETSGSPRSAENNPEHEVTLTEKSFASKAELTAAGDFLIHKPLYTDAFTGTSYDFNPMFEEVRTIFEESDAAYINQESILGGEALGLSSYPSFNSPHEAGDALLNAGMDVMNMANNHTLDKGSRGVLSAIRYYEDRNVLYTGAYKNERDQLTPRVLNRNGIRFGFLSYTYGTNGIPVPEGMPYLVNLIDAEKMKKDIREMRELADFVIVSAHWGLEYERFPNGEQKSLAAMLANEGANVIIGHHPHVLQPMEWITAKSGKKTLVIYSLGNFLSGQEGDYKDIGGIAKLTFYKKISGDKRDLQIGEPGFIPTIVTHSNKSNYKVRILKNVDPELDDSIKKHVLTTKK</sequence>
<dbReference type="InterPro" id="IPR052169">
    <property type="entry name" value="CW_Biosynth-Accessory"/>
</dbReference>
<dbReference type="PANTHER" id="PTHR33393:SF12">
    <property type="entry name" value="CAPSULE BIOSYNTHESIS PROTEIN CAPA"/>
    <property type="match status" value="1"/>
</dbReference>
<dbReference type="OrthoDB" id="9810906at2"/>
<feature type="domain" description="Capsule synthesis protein CapA" evidence="3">
    <location>
        <begin position="59"/>
        <end position="304"/>
    </location>
</feature>
<dbReference type="CDD" id="cd07381">
    <property type="entry name" value="MPP_CapA"/>
    <property type="match status" value="1"/>
</dbReference>
<dbReference type="Proteomes" id="UP000434639">
    <property type="component" value="Unassembled WGS sequence"/>
</dbReference>
<accession>A0A7X2S0V8</accession>
<name>A0A7X2S0V8_9BACI</name>
<dbReference type="InterPro" id="IPR029052">
    <property type="entry name" value="Metallo-depent_PP-like"/>
</dbReference>
<proteinExistence type="inferred from homology"/>